<reference evidence="1 2" key="1">
    <citation type="submission" date="2023-01" db="EMBL/GenBank/DDBJ databases">
        <title>Analysis of 21 Apiospora genomes using comparative genomics revels a genus with tremendous synthesis potential of carbohydrate active enzymes and secondary metabolites.</title>
        <authorList>
            <person name="Sorensen T."/>
        </authorList>
    </citation>
    <scope>NUCLEOTIDE SEQUENCE [LARGE SCALE GENOMIC DNA]</scope>
    <source>
        <strain evidence="1 2">CBS 135458</strain>
    </source>
</reference>
<evidence type="ECO:0000313" key="1">
    <source>
        <dbReference type="EMBL" id="KAK8042846.1"/>
    </source>
</evidence>
<comment type="caution">
    <text evidence="1">The sequence shown here is derived from an EMBL/GenBank/DDBJ whole genome shotgun (WGS) entry which is preliminary data.</text>
</comment>
<organism evidence="1 2">
    <name type="scientific">Apiospora phragmitis</name>
    <dbReference type="NCBI Taxonomy" id="2905665"/>
    <lineage>
        <taxon>Eukaryota</taxon>
        <taxon>Fungi</taxon>
        <taxon>Dikarya</taxon>
        <taxon>Ascomycota</taxon>
        <taxon>Pezizomycotina</taxon>
        <taxon>Sordariomycetes</taxon>
        <taxon>Xylariomycetidae</taxon>
        <taxon>Amphisphaeriales</taxon>
        <taxon>Apiosporaceae</taxon>
        <taxon>Apiospora</taxon>
    </lineage>
</organism>
<protein>
    <submittedName>
        <fullName evidence="1">Uncharacterized protein</fullName>
    </submittedName>
</protein>
<accession>A0ABR1TA15</accession>
<dbReference type="EMBL" id="JAQQWL010000013">
    <property type="protein sequence ID" value="KAK8042846.1"/>
    <property type="molecule type" value="Genomic_DNA"/>
</dbReference>
<dbReference type="Proteomes" id="UP001480595">
    <property type="component" value="Unassembled WGS sequence"/>
</dbReference>
<gene>
    <name evidence="1" type="ORF">PG994_013329</name>
</gene>
<dbReference type="GeneID" id="92097801"/>
<evidence type="ECO:0000313" key="2">
    <source>
        <dbReference type="Proteomes" id="UP001480595"/>
    </source>
</evidence>
<keyword evidence="2" id="KW-1185">Reference proteome</keyword>
<sequence>MSDSRGILIGRPDVKIAEVERDRSRDQDHRPPHLISAAQVKHMQDYMSDQISADECAARLTQPSQGLGAEGMSDAVFAIHTFINHSAVSNLPYQTQML</sequence>
<dbReference type="RefSeq" id="XP_066709699.1">
    <property type="nucleotide sequence ID" value="XM_066864738.1"/>
</dbReference>
<proteinExistence type="predicted"/>
<name>A0ABR1TA15_9PEZI</name>